<dbReference type="FunFam" id="3.40.50.300:FF:000245">
    <property type="entry name" value="C-1-tetrahydrofolate synthase, cytoplasmic"/>
    <property type="match status" value="1"/>
</dbReference>
<dbReference type="FunFam" id="3.10.410.10:FF:000001">
    <property type="entry name" value="Putative formate--tetrahydrofolate ligase"/>
    <property type="match status" value="1"/>
</dbReference>
<dbReference type="PRINTS" id="PR00085">
    <property type="entry name" value="THFDHDRGNASE"/>
</dbReference>
<dbReference type="SUPFAM" id="SSF51735">
    <property type="entry name" value="NAD(P)-binding Rossmann-fold domains"/>
    <property type="match status" value="1"/>
</dbReference>
<dbReference type="EMBL" id="CP025765">
    <property type="protein sequence ID" value="KGB76240.1"/>
    <property type="molecule type" value="Genomic_DNA"/>
</dbReference>
<evidence type="ECO:0000256" key="19">
    <source>
        <dbReference type="ARBA" id="ARBA00049033"/>
    </source>
</evidence>
<reference evidence="22 23" key="1">
    <citation type="journal article" date="2011" name="MBio">
        <title>Genome variation in Cryptococcus gattii, an emerging pathogen of immunocompetent hosts.</title>
        <authorList>
            <person name="D'Souza C.A."/>
            <person name="Kronstad J.W."/>
            <person name="Taylor G."/>
            <person name="Warren R."/>
            <person name="Yuen M."/>
            <person name="Hu G."/>
            <person name="Jung W.H."/>
            <person name="Sham A."/>
            <person name="Kidd S.E."/>
            <person name="Tangen K."/>
            <person name="Lee N."/>
            <person name="Zeilmaker T."/>
            <person name="Sawkins J."/>
            <person name="McVicker G."/>
            <person name="Shah S."/>
            <person name="Gnerre S."/>
            <person name="Griggs A."/>
            <person name="Zeng Q."/>
            <person name="Bartlett K."/>
            <person name="Li W."/>
            <person name="Wang X."/>
            <person name="Heitman J."/>
            <person name="Stajich J.E."/>
            <person name="Fraser J.A."/>
            <person name="Meyer W."/>
            <person name="Carter D."/>
            <person name="Schein J."/>
            <person name="Krzywinski M."/>
            <person name="Kwon-Chung K.J."/>
            <person name="Varma A."/>
            <person name="Wang J."/>
            <person name="Brunham R."/>
            <person name="Fyfe M."/>
            <person name="Ouellette B.F."/>
            <person name="Siddiqui A."/>
            <person name="Marra M."/>
            <person name="Jones S."/>
            <person name="Holt R."/>
            <person name="Birren B.W."/>
            <person name="Galagan J.E."/>
            <person name="Cuomo C.A."/>
        </authorList>
    </citation>
    <scope>NUCLEOTIDE SEQUENCE [LARGE SCALE GENOMIC DNA]</scope>
    <source>
        <strain evidence="22 23">R265</strain>
    </source>
</reference>
<accession>A0A095C651</accession>
<dbReference type="FunFam" id="3.40.50.300:FF:001123">
    <property type="entry name" value="C-1-tetrahydrofolate synthase, cytoplasmic isoform X2"/>
    <property type="match status" value="1"/>
</dbReference>
<dbReference type="PANTHER" id="PTHR48099:SF5">
    <property type="entry name" value="C-1-TETRAHYDROFOLATE SYNTHASE, CYTOPLASMIC"/>
    <property type="match status" value="1"/>
</dbReference>
<name>A0A095C651_CRYD2</name>
<dbReference type="GeneID" id="88178453"/>
<dbReference type="Gene3D" id="3.40.50.10860">
    <property type="entry name" value="Leucine Dehydrogenase, chain A, domain 1"/>
    <property type="match status" value="1"/>
</dbReference>
<feature type="domain" description="Tetrahydrofolate dehydrogenase/cyclohydrolase NAD(P)-binding" evidence="21">
    <location>
        <begin position="226"/>
        <end position="374"/>
    </location>
</feature>
<dbReference type="InterPro" id="IPR020628">
    <property type="entry name" value="Formate_THF_ligase_CS"/>
</dbReference>
<sequence length="1021" mass="108950">MRISRPLGQLNLYSRTSPRNPFPVPVARVISAPPRQFLQSPRLRLNAPLASRTFSISSTHLAKMSADVEMASQAAKIIDGNAIAKEIRTSISQAITDLHASNPTFHQPHLVIFQLGSSAASSTYIRMKLKAAEESGMTVEHIKIPSDEESGALKGTGVKRVLEAVKKANQDEKVSGILVQLPLEGAGKTEEKAVVDSVDVTKDVDGFHPENIGLLSSRISEPFFTPCTPAGAIKLIESTGFKLAGANVVVLGRSDIVGTPVCALLRKKDATVTQCHSRTKNIEQIIGQADVVVAAIGQAEFVRGEWLKPGAIVIDVGTNYIPDASKKSGQRLVGDVHFESASKVASYITPVPGGVGPMTVAMLMSNTFEAAKRQWSSRRAKHLIPLPLEIKEKVPSDIEIAVAQTPKPVAEIADEIGVHPDEVESYGRYKAKIELSVLDRLKARKDGKYIVVAGITPTPLGEGKSTTTIGLAQALGAHLQKTAIACVRQPSQGPTFGIKGGAAGGGYSQVIPMTEFNLHLTGDIHAITAANNLLAAAIDARMFHEATQTDKGLFNRLCPAKKGVRTFSKPMIARLHKLGINKTNPSDLTEEEAARFARLDIDPATLTWNRVLDTNDRYLRQITVGQAPTEKGLERKTAFDIAVASECMAVLALSKDLADMRARLGRMVVASSKAGEPITAEDIGCAGAMAVLMKDAIKPTIMQTLEGTPVFVHAGPFANIAHGNSSIIADRIALKLAGVEEGDDESRNGYVITEAGFGADIGMEKFCNIKTRISGLKPNAVVLVATIRALKMHGGGPAVTPGKPLDQVYVEENLELLEKGCANLGKHIENAKKFGLKVVVAVNKFSNDTAAEMALVQEYALKVGADYAVSADHWARGGAGAVDLANAVIEACSTPSTFDFLYDLNQPLTKKIEIIAKEMYGADGISLSPEAQAEIDRYEKQGYGGLPICMAKTALSLSDDPSKKGVPTGFTLPIRNVRLSAGASFVYPLVGDMSTMPGLTTRPGFYDIDLNPDTGDIEGLF</sequence>
<dbReference type="OMA" id="QPIMFRR"/>
<dbReference type="InterPro" id="IPR020867">
    <property type="entry name" value="THF_DH/CycHdrlase_CS"/>
</dbReference>
<keyword evidence="11" id="KW-0554">One-carbon metabolism</keyword>
<keyword evidence="10" id="KW-0963">Cytoplasm</keyword>
<dbReference type="FunFam" id="3.40.50.10860:FF:000005">
    <property type="entry name" value="C-1-tetrahydrofolate synthase, cytoplasmic, putative"/>
    <property type="match status" value="1"/>
</dbReference>
<dbReference type="GO" id="GO:0005829">
    <property type="term" value="C:cytosol"/>
    <property type="evidence" value="ECO:0007669"/>
    <property type="project" value="TreeGrafter"/>
</dbReference>
<dbReference type="GO" id="GO:0009257">
    <property type="term" value="P:10-formyltetrahydrofolate biosynthetic process"/>
    <property type="evidence" value="ECO:0007669"/>
    <property type="project" value="UniProtKB-ARBA"/>
</dbReference>
<evidence type="ECO:0000259" key="20">
    <source>
        <dbReference type="Pfam" id="PF00763"/>
    </source>
</evidence>
<dbReference type="InterPro" id="IPR027417">
    <property type="entry name" value="P-loop_NTPase"/>
</dbReference>
<dbReference type="OrthoDB" id="5126881at2759"/>
<dbReference type="EC" id="1.5.1.5" evidence="8"/>
<dbReference type="Proteomes" id="UP000029445">
    <property type="component" value="Chromosome 7"/>
</dbReference>
<evidence type="ECO:0000256" key="14">
    <source>
        <dbReference type="ARBA" id="ARBA00022801"/>
    </source>
</evidence>
<evidence type="ECO:0000256" key="10">
    <source>
        <dbReference type="ARBA" id="ARBA00022490"/>
    </source>
</evidence>
<dbReference type="GO" id="GO:0006555">
    <property type="term" value="P:methionine metabolic process"/>
    <property type="evidence" value="ECO:0007669"/>
    <property type="project" value="UniProtKB-ARBA"/>
</dbReference>
<evidence type="ECO:0000256" key="2">
    <source>
        <dbReference type="ARBA" id="ARBA00004777"/>
    </source>
</evidence>
<proteinExistence type="inferred from homology"/>
<dbReference type="KEGG" id="cdeu:CNBG_2078"/>
<evidence type="ECO:0000256" key="15">
    <source>
        <dbReference type="ARBA" id="ARBA00022840"/>
    </source>
</evidence>
<keyword evidence="13" id="KW-0547">Nucleotide-binding</keyword>
<dbReference type="GO" id="GO:0004477">
    <property type="term" value="F:methenyltetrahydrofolate cyclohydrolase activity"/>
    <property type="evidence" value="ECO:0007669"/>
    <property type="project" value="UniProtKB-EC"/>
</dbReference>
<dbReference type="Gene3D" id="3.40.50.300">
    <property type="entry name" value="P-loop containing nucleotide triphosphate hydrolases"/>
    <property type="match status" value="2"/>
</dbReference>
<dbReference type="GO" id="GO:0046655">
    <property type="term" value="P:folic acid metabolic process"/>
    <property type="evidence" value="ECO:0007669"/>
    <property type="project" value="UniProtKB-ARBA"/>
</dbReference>
<dbReference type="PROSITE" id="PS00722">
    <property type="entry name" value="FTHFS_2"/>
    <property type="match status" value="1"/>
</dbReference>
<evidence type="ECO:0000256" key="6">
    <source>
        <dbReference type="ARBA" id="ARBA00012295"/>
    </source>
</evidence>
<evidence type="ECO:0000256" key="3">
    <source>
        <dbReference type="ARBA" id="ARBA00005559"/>
    </source>
</evidence>
<evidence type="ECO:0000313" key="22">
    <source>
        <dbReference type="EMBL" id="KGB76240.1"/>
    </source>
</evidence>
<dbReference type="InterPro" id="IPR000559">
    <property type="entry name" value="Formate_THF_ligase"/>
</dbReference>
<keyword evidence="16" id="KW-0521">NADP</keyword>
<dbReference type="FunFam" id="3.40.50.720:FF:000006">
    <property type="entry name" value="Bifunctional protein FolD"/>
    <property type="match status" value="1"/>
</dbReference>
<dbReference type="AlphaFoldDB" id="A0A095C651"/>
<dbReference type="PROSITE" id="PS00767">
    <property type="entry name" value="THF_DHG_CYH_2"/>
    <property type="match status" value="1"/>
</dbReference>
<gene>
    <name evidence="22" type="ORF">CNBG_2078</name>
</gene>
<keyword evidence="18" id="KW-0511">Multifunctional enzyme</keyword>
<dbReference type="Pfam" id="PF02882">
    <property type="entry name" value="THF_DHG_CYH_C"/>
    <property type="match status" value="1"/>
</dbReference>
<comment type="subunit">
    <text evidence="5">Homodimer.</text>
</comment>
<dbReference type="InterPro" id="IPR020631">
    <property type="entry name" value="THF_DH/CycHdrlase_NAD-bd_dom"/>
</dbReference>
<dbReference type="HOGENOM" id="CLU_003601_2_0_1"/>
<evidence type="ECO:0000256" key="5">
    <source>
        <dbReference type="ARBA" id="ARBA00011738"/>
    </source>
</evidence>
<evidence type="ECO:0000256" key="4">
    <source>
        <dbReference type="ARBA" id="ARBA00006985"/>
    </source>
</evidence>
<dbReference type="GO" id="GO:0004488">
    <property type="term" value="F:methylenetetrahydrofolate dehydrogenase (NADP+) activity"/>
    <property type="evidence" value="ECO:0007669"/>
    <property type="project" value="UniProtKB-EC"/>
</dbReference>
<evidence type="ECO:0000256" key="17">
    <source>
        <dbReference type="ARBA" id="ARBA00023002"/>
    </source>
</evidence>
<organism evidence="22 23">
    <name type="scientific">Cryptococcus deuterogattii (strain R265)</name>
    <name type="common">Cryptococcus gattii VGII (strain R265)</name>
    <dbReference type="NCBI Taxonomy" id="294750"/>
    <lineage>
        <taxon>Eukaryota</taxon>
        <taxon>Fungi</taxon>
        <taxon>Dikarya</taxon>
        <taxon>Basidiomycota</taxon>
        <taxon>Agaricomycotina</taxon>
        <taxon>Tremellomycetes</taxon>
        <taxon>Tremellales</taxon>
        <taxon>Cryptococcaceae</taxon>
        <taxon>Cryptococcus</taxon>
        <taxon>Cryptococcus gattii species complex</taxon>
    </lineage>
</organism>
<evidence type="ECO:0000256" key="8">
    <source>
        <dbReference type="ARBA" id="ARBA00012859"/>
    </source>
</evidence>
<dbReference type="CDD" id="cd00477">
    <property type="entry name" value="FTHFS"/>
    <property type="match status" value="1"/>
</dbReference>
<comment type="similarity">
    <text evidence="4">In the C-terminal section; belongs to the formate--tetrahydrofolate ligase family.</text>
</comment>
<dbReference type="RefSeq" id="XP_062882134.1">
    <property type="nucleotide sequence ID" value="XM_063026179.1"/>
</dbReference>
<dbReference type="PANTHER" id="PTHR48099">
    <property type="entry name" value="C-1-TETRAHYDROFOLATE SYNTHASE, CYTOPLASMIC-RELATED"/>
    <property type="match status" value="1"/>
</dbReference>
<evidence type="ECO:0000256" key="13">
    <source>
        <dbReference type="ARBA" id="ARBA00022741"/>
    </source>
</evidence>
<keyword evidence="14" id="KW-0378">Hydrolase</keyword>
<dbReference type="GO" id="GO:0006164">
    <property type="term" value="P:purine nucleotide biosynthetic process"/>
    <property type="evidence" value="ECO:0007669"/>
    <property type="project" value="UniProtKB-ARBA"/>
</dbReference>
<dbReference type="HAMAP" id="MF_01543">
    <property type="entry name" value="FTHFS"/>
    <property type="match status" value="1"/>
</dbReference>
<dbReference type="CDD" id="cd01080">
    <property type="entry name" value="NAD_bind_m-THF_DH_Cyclohyd"/>
    <property type="match status" value="1"/>
</dbReference>
<dbReference type="HAMAP" id="MF_01576">
    <property type="entry name" value="THF_DHG_CYH"/>
    <property type="match status" value="1"/>
</dbReference>
<protein>
    <recommendedName>
        <fullName evidence="9">C-1-tetrahydrofolate synthase, cytoplasmic</fullName>
        <ecNumber evidence="8">1.5.1.5</ecNumber>
        <ecNumber evidence="7">3.5.4.9</ecNumber>
        <ecNumber evidence="6">6.3.4.3</ecNumber>
    </recommendedName>
</protein>
<dbReference type="STRING" id="294750.A0A095C651"/>
<evidence type="ECO:0000256" key="9">
    <source>
        <dbReference type="ARBA" id="ARBA00017592"/>
    </source>
</evidence>
<evidence type="ECO:0000313" key="23">
    <source>
        <dbReference type="Proteomes" id="UP000029445"/>
    </source>
</evidence>
<keyword evidence="23" id="KW-1185">Reference proteome</keyword>
<comment type="catalytic activity">
    <reaction evidence="19">
        <text>(6S)-5,6,7,8-tetrahydrofolate + formate + ATP = (6R)-10-formyltetrahydrofolate + ADP + phosphate</text>
        <dbReference type="Rhea" id="RHEA:20221"/>
        <dbReference type="ChEBI" id="CHEBI:15740"/>
        <dbReference type="ChEBI" id="CHEBI:30616"/>
        <dbReference type="ChEBI" id="CHEBI:43474"/>
        <dbReference type="ChEBI" id="CHEBI:57453"/>
        <dbReference type="ChEBI" id="CHEBI:195366"/>
        <dbReference type="ChEBI" id="CHEBI:456216"/>
        <dbReference type="EC" id="6.3.4.3"/>
    </reaction>
</comment>
<dbReference type="Gene3D" id="1.10.8.770">
    <property type="match status" value="1"/>
</dbReference>
<dbReference type="EC" id="3.5.4.9" evidence="7"/>
<dbReference type="SUPFAM" id="SSF52540">
    <property type="entry name" value="P-loop containing nucleoside triphosphate hydrolases"/>
    <property type="match status" value="1"/>
</dbReference>
<dbReference type="VEuPathDB" id="FungiDB:CNBG_2078"/>
<dbReference type="GO" id="GO:0035999">
    <property type="term" value="P:tetrahydrofolate interconversion"/>
    <property type="evidence" value="ECO:0007669"/>
    <property type="project" value="UniProtKB-UniPathway"/>
</dbReference>
<dbReference type="Pfam" id="PF01268">
    <property type="entry name" value="FTHFS"/>
    <property type="match status" value="1"/>
</dbReference>
<dbReference type="PROSITE" id="PS00721">
    <property type="entry name" value="FTHFS_1"/>
    <property type="match status" value="1"/>
</dbReference>
<dbReference type="SUPFAM" id="SSF53223">
    <property type="entry name" value="Aminoacid dehydrogenase-like, N-terminal domain"/>
    <property type="match status" value="1"/>
</dbReference>
<keyword evidence="15" id="KW-0067">ATP-binding</keyword>
<feature type="domain" description="Tetrahydrofolate dehydrogenase/cyclohydrolase catalytic" evidence="20">
    <location>
        <begin position="78"/>
        <end position="205"/>
    </location>
</feature>
<keyword evidence="12" id="KW-0436">Ligase</keyword>
<dbReference type="UniPathway" id="UPA00193"/>
<evidence type="ECO:0000256" key="12">
    <source>
        <dbReference type="ARBA" id="ARBA00022598"/>
    </source>
</evidence>
<reference evidence="22 23" key="2">
    <citation type="journal article" date="2018" name="Proc. Natl. Acad. Sci.">
        <title>RNAi is a critical determinant of centromere evolution in closely related fungi.</title>
        <authorList>
            <person name="Yadav V."/>
            <person name="Sun S."/>
            <person name="Billmyre R.B."/>
            <person name="Thimmappa B.C."/>
            <person name="Shea T."/>
            <person name="Lintner R."/>
            <person name="Bakkeren G."/>
            <person name="Cuomo C.A."/>
            <person name="Heitman J."/>
            <person name="Sanyal K."/>
        </authorList>
    </citation>
    <scope>NUCLEOTIDE SEQUENCE [LARGE SCALE GENOMIC DNA]</scope>
    <source>
        <strain evidence="22 23">R265</strain>
    </source>
</reference>
<dbReference type="EC" id="6.3.4.3" evidence="6"/>
<comment type="similarity">
    <text evidence="3">In the N-terminal section; belongs to the tetrahydrofolate dehydrogenase/cyclohydrolase family.</text>
</comment>
<dbReference type="Gene3D" id="3.10.410.10">
    <property type="entry name" value="Formyltetrahydrofolate synthetase, domain 3"/>
    <property type="match status" value="1"/>
</dbReference>
<dbReference type="InterPro" id="IPR020630">
    <property type="entry name" value="THF_DH/CycHdrlase_cat_dom"/>
</dbReference>
<evidence type="ECO:0000256" key="11">
    <source>
        <dbReference type="ARBA" id="ARBA00022563"/>
    </source>
</evidence>
<evidence type="ECO:0000256" key="1">
    <source>
        <dbReference type="ARBA" id="ARBA00004496"/>
    </source>
</evidence>
<dbReference type="Gene3D" id="3.40.50.720">
    <property type="entry name" value="NAD(P)-binding Rossmann-like Domain"/>
    <property type="match status" value="1"/>
</dbReference>
<dbReference type="InterPro" id="IPR000672">
    <property type="entry name" value="THF_DH/CycHdrlase"/>
</dbReference>
<keyword evidence="17" id="KW-0560">Oxidoreductase</keyword>
<dbReference type="InterPro" id="IPR036291">
    <property type="entry name" value="NAD(P)-bd_dom_sf"/>
</dbReference>
<dbReference type="Pfam" id="PF00763">
    <property type="entry name" value="THF_DHG_CYH"/>
    <property type="match status" value="1"/>
</dbReference>
<evidence type="ECO:0000256" key="16">
    <source>
        <dbReference type="ARBA" id="ARBA00022857"/>
    </source>
</evidence>
<dbReference type="FunFam" id="1.10.8.770:FF:000001">
    <property type="entry name" value="Methylenetetrahydrofolate dehydrogenase (NADP+ dependent) 1 like"/>
    <property type="match status" value="1"/>
</dbReference>
<evidence type="ECO:0000259" key="21">
    <source>
        <dbReference type="Pfam" id="PF02882"/>
    </source>
</evidence>
<dbReference type="InterPro" id="IPR046346">
    <property type="entry name" value="Aminoacid_DH-like_N_sf"/>
</dbReference>
<dbReference type="GO" id="GO:0005524">
    <property type="term" value="F:ATP binding"/>
    <property type="evidence" value="ECO:0007669"/>
    <property type="project" value="UniProtKB-KW"/>
</dbReference>
<evidence type="ECO:0000256" key="18">
    <source>
        <dbReference type="ARBA" id="ARBA00023268"/>
    </source>
</evidence>
<evidence type="ECO:0000256" key="7">
    <source>
        <dbReference type="ARBA" id="ARBA00012776"/>
    </source>
</evidence>
<comment type="pathway">
    <text evidence="2">One-carbon metabolism; tetrahydrofolate interconversion.</text>
</comment>
<comment type="subcellular location">
    <subcellularLocation>
        <location evidence="1">Cytoplasm</location>
    </subcellularLocation>
</comment>
<dbReference type="GO" id="GO:0004329">
    <property type="term" value="F:formate-tetrahydrofolate ligase activity"/>
    <property type="evidence" value="ECO:0007669"/>
    <property type="project" value="UniProtKB-EC"/>
</dbReference>